<evidence type="ECO:0000313" key="2">
    <source>
        <dbReference type="Proteomes" id="UP000316095"/>
    </source>
</evidence>
<keyword evidence="2" id="KW-1185">Reference proteome</keyword>
<name>A0A5C5XBR9_9PLAN</name>
<sequence length="52" mass="6153">MVAFFQTIKYECLNRFIVFGKQYVDHLVCEFVDHCNRHRSSMVPIVSDRSEG</sequence>
<dbReference type="EMBL" id="SJPG01000001">
    <property type="protein sequence ID" value="TWT60617.1"/>
    <property type="molecule type" value="Genomic_DNA"/>
</dbReference>
<proteinExistence type="predicted"/>
<dbReference type="AlphaFoldDB" id="A0A5C5XBR9"/>
<organism evidence="1 2">
    <name type="scientific">Rubinisphaera italica</name>
    <dbReference type="NCBI Taxonomy" id="2527969"/>
    <lineage>
        <taxon>Bacteria</taxon>
        <taxon>Pseudomonadati</taxon>
        <taxon>Planctomycetota</taxon>
        <taxon>Planctomycetia</taxon>
        <taxon>Planctomycetales</taxon>
        <taxon>Planctomycetaceae</taxon>
        <taxon>Rubinisphaera</taxon>
    </lineage>
</organism>
<accession>A0A5C5XBR9</accession>
<gene>
    <name evidence="1" type="ORF">Pan54_13310</name>
</gene>
<dbReference type="Proteomes" id="UP000316095">
    <property type="component" value="Unassembled WGS sequence"/>
</dbReference>
<comment type="caution">
    <text evidence="1">The sequence shown here is derived from an EMBL/GenBank/DDBJ whole genome shotgun (WGS) entry which is preliminary data.</text>
</comment>
<reference evidence="1 2" key="1">
    <citation type="submission" date="2019-02" db="EMBL/GenBank/DDBJ databases">
        <title>Deep-cultivation of Planctomycetes and their phenomic and genomic characterization uncovers novel biology.</title>
        <authorList>
            <person name="Wiegand S."/>
            <person name="Jogler M."/>
            <person name="Boedeker C."/>
            <person name="Pinto D."/>
            <person name="Vollmers J."/>
            <person name="Rivas-Marin E."/>
            <person name="Kohn T."/>
            <person name="Peeters S.H."/>
            <person name="Heuer A."/>
            <person name="Rast P."/>
            <person name="Oberbeckmann S."/>
            <person name="Bunk B."/>
            <person name="Jeske O."/>
            <person name="Meyerdierks A."/>
            <person name="Storesund J.E."/>
            <person name="Kallscheuer N."/>
            <person name="Luecker S."/>
            <person name="Lage O.M."/>
            <person name="Pohl T."/>
            <person name="Merkel B.J."/>
            <person name="Hornburger P."/>
            <person name="Mueller R.-W."/>
            <person name="Bruemmer F."/>
            <person name="Labrenz M."/>
            <person name="Spormann A.M."/>
            <person name="Op Den Camp H."/>
            <person name="Overmann J."/>
            <person name="Amann R."/>
            <person name="Jetten M.S.M."/>
            <person name="Mascher T."/>
            <person name="Medema M.H."/>
            <person name="Devos D.P."/>
            <person name="Kaster A.-K."/>
            <person name="Ovreas L."/>
            <person name="Rohde M."/>
            <person name="Galperin M.Y."/>
            <person name="Jogler C."/>
        </authorList>
    </citation>
    <scope>NUCLEOTIDE SEQUENCE [LARGE SCALE GENOMIC DNA]</scope>
    <source>
        <strain evidence="1 2">Pan54</strain>
    </source>
</reference>
<evidence type="ECO:0008006" key="3">
    <source>
        <dbReference type="Google" id="ProtNLM"/>
    </source>
</evidence>
<evidence type="ECO:0000313" key="1">
    <source>
        <dbReference type="EMBL" id="TWT60617.1"/>
    </source>
</evidence>
<protein>
    <recommendedName>
        <fullName evidence="3">Integrase catalytic domain-containing protein</fullName>
    </recommendedName>
</protein>